<organism evidence="4 5">
    <name type="scientific">Venturia inaequalis</name>
    <name type="common">Apple scab fungus</name>
    <dbReference type="NCBI Taxonomy" id="5025"/>
    <lineage>
        <taxon>Eukaryota</taxon>
        <taxon>Fungi</taxon>
        <taxon>Dikarya</taxon>
        <taxon>Ascomycota</taxon>
        <taxon>Pezizomycotina</taxon>
        <taxon>Dothideomycetes</taxon>
        <taxon>Pleosporomycetidae</taxon>
        <taxon>Venturiales</taxon>
        <taxon>Venturiaceae</taxon>
        <taxon>Venturia</taxon>
    </lineage>
</organism>
<name>A0A8H3VMC0_VENIN</name>
<feature type="region of interest" description="Disordered" evidence="1">
    <location>
        <begin position="156"/>
        <end position="233"/>
    </location>
</feature>
<feature type="signal peptide" evidence="2">
    <location>
        <begin position="1"/>
        <end position="18"/>
    </location>
</feature>
<dbReference type="EMBL" id="WNWR01000143">
    <property type="protein sequence ID" value="KAE9990298.1"/>
    <property type="molecule type" value="Genomic_DNA"/>
</dbReference>
<evidence type="ECO:0000256" key="1">
    <source>
        <dbReference type="SAM" id="MobiDB-lite"/>
    </source>
</evidence>
<dbReference type="AlphaFoldDB" id="A0A8H3VMC0"/>
<feature type="compositionally biased region" description="Basic and acidic residues" evidence="1">
    <location>
        <begin position="164"/>
        <end position="233"/>
    </location>
</feature>
<gene>
    <name evidence="3" type="ORF">BLS_000134</name>
    <name evidence="4" type="ORF">EG327_001582</name>
</gene>
<evidence type="ECO:0000313" key="5">
    <source>
        <dbReference type="Proteomes" id="UP000490939"/>
    </source>
</evidence>
<dbReference type="Proteomes" id="UP000433883">
    <property type="component" value="Unassembled WGS sequence"/>
</dbReference>
<keyword evidence="2" id="KW-0732">Signal</keyword>
<evidence type="ECO:0000313" key="3">
    <source>
        <dbReference type="EMBL" id="KAE9962589.1"/>
    </source>
</evidence>
<sequence length="233" mass="26254">MRFTAALAIAALSSSALAYPAQASVDTTLSANHDEPPVKPGTDPKLDPKTAKPKTKLKIYEFPEKCKVDDDWDWTKPVLLPHACKLPKGFHFPAFDAEKQKLEKTIKNEKGEKEKKKFTFEWPKECELPKEADWKKGVAIPHECELPKGFLIPKALVPVVPGVKQEKPKEEKPKTEKPKEEKPKETKPKEEKPKTEKPKEEKPKETKPKTEKPKGEKPNGEPPKGTDADPNDK</sequence>
<dbReference type="Proteomes" id="UP000490939">
    <property type="component" value="Unassembled WGS sequence"/>
</dbReference>
<protein>
    <submittedName>
        <fullName evidence="4">Uncharacterized protein</fullName>
    </submittedName>
</protein>
<dbReference type="EMBL" id="WNWQ01001009">
    <property type="protein sequence ID" value="KAE9962589.1"/>
    <property type="molecule type" value="Genomic_DNA"/>
</dbReference>
<feature type="region of interest" description="Disordered" evidence="1">
    <location>
        <begin position="29"/>
        <end position="52"/>
    </location>
</feature>
<comment type="caution">
    <text evidence="4">The sequence shown here is derived from an EMBL/GenBank/DDBJ whole genome shotgun (WGS) entry which is preliminary data.</text>
</comment>
<feature type="compositionally biased region" description="Basic and acidic residues" evidence="1">
    <location>
        <begin position="32"/>
        <end position="50"/>
    </location>
</feature>
<feature type="chain" id="PRO_5044690914" evidence="2">
    <location>
        <begin position="19"/>
        <end position="233"/>
    </location>
</feature>
<keyword evidence="5" id="KW-1185">Reference proteome</keyword>
<reference evidence="4 5" key="1">
    <citation type="submission" date="2019-07" db="EMBL/GenBank/DDBJ databases">
        <title>Venturia inaequalis Genome Resource.</title>
        <authorList>
            <person name="Lichtner F.J."/>
        </authorList>
    </citation>
    <scope>NUCLEOTIDE SEQUENCE [LARGE SCALE GENOMIC DNA]</scope>
    <source>
        <strain evidence="3">Bline_iso_100314</strain>
        <strain evidence="4 5">DMI_063113</strain>
    </source>
</reference>
<evidence type="ECO:0000256" key="2">
    <source>
        <dbReference type="SAM" id="SignalP"/>
    </source>
</evidence>
<evidence type="ECO:0000313" key="4">
    <source>
        <dbReference type="EMBL" id="KAE9990298.1"/>
    </source>
</evidence>
<accession>A0A8H3VMC0</accession>
<dbReference type="OrthoDB" id="10660128at2759"/>
<proteinExistence type="predicted"/>